<feature type="compositionally biased region" description="Polar residues" evidence="1">
    <location>
        <begin position="166"/>
        <end position="175"/>
    </location>
</feature>
<name>A0A843UFK9_COLES</name>
<dbReference type="GO" id="GO:0046983">
    <property type="term" value="F:protein dimerization activity"/>
    <property type="evidence" value="ECO:0007669"/>
    <property type="project" value="InterPro"/>
</dbReference>
<sequence>MEIDKDVQDKIGDQMMMYMSARGSFGNPMAIRAHERRLPTDWWLQYGVDTPELQSFALRILGLCCSSSGCERNWSIHTKKRNRLEHRKLNDLVFVQYNRRLRERFNERKNHPERYDPICLEELDWGSSWMTKDSEDLVHDGGDLTWEVVDQAMGGSLERARRGQISIRTTFSQSMAMGDDDEDEELPNEEDEDTNDDDSGNWEDSNEEENEDHGGEEQACDMGDMALENA</sequence>
<dbReference type="InterPro" id="IPR012337">
    <property type="entry name" value="RNaseH-like_sf"/>
</dbReference>
<keyword evidence="4" id="KW-1185">Reference proteome</keyword>
<proteinExistence type="predicted"/>
<dbReference type="OrthoDB" id="1937245at2759"/>
<feature type="region of interest" description="Disordered" evidence="1">
    <location>
        <begin position="164"/>
        <end position="230"/>
    </location>
</feature>
<gene>
    <name evidence="3" type="ORF">Taro_017168</name>
</gene>
<dbReference type="Proteomes" id="UP000652761">
    <property type="component" value="Unassembled WGS sequence"/>
</dbReference>
<dbReference type="Pfam" id="PF05699">
    <property type="entry name" value="Dimer_Tnp_hAT"/>
    <property type="match status" value="1"/>
</dbReference>
<comment type="caution">
    <text evidence="3">The sequence shown here is derived from an EMBL/GenBank/DDBJ whole genome shotgun (WGS) entry which is preliminary data.</text>
</comment>
<feature type="compositionally biased region" description="Acidic residues" evidence="1">
    <location>
        <begin position="178"/>
        <end position="211"/>
    </location>
</feature>
<dbReference type="PANTHER" id="PTHR32166:SF74">
    <property type="entry name" value="OS05G0256350 PROTEIN"/>
    <property type="match status" value="1"/>
</dbReference>
<accession>A0A843UFK9</accession>
<evidence type="ECO:0000313" key="3">
    <source>
        <dbReference type="EMBL" id="MQL84652.1"/>
    </source>
</evidence>
<evidence type="ECO:0000313" key="4">
    <source>
        <dbReference type="Proteomes" id="UP000652761"/>
    </source>
</evidence>
<dbReference type="InterPro" id="IPR008906">
    <property type="entry name" value="HATC_C_dom"/>
</dbReference>
<dbReference type="SUPFAM" id="SSF53098">
    <property type="entry name" value="Ribonuclease H-like"/>
    <property type="match status" value="1"/>
</dbReference>
<evidence type="ECO:0000256" key="1">
    <source>
        <dbReference type="SAM" id="MobiDB-lite"/>
    </source>
</evidence>
<evidence type="ECO:0000259" key="2">
    <source>
        <dbReference type="Pfam" id="PF05699"/>
    </source>
</evidence>
<feature type="domain" description="HAT C-terminal dimerisation" evidence="2">
    <location>
        <begin position="37"/>
        <end position="98"/>
    </location>
</feature>
<reference evidence="3" key="1">
    <citation type="submission" date="2017-07" db="EMBL/GenBank/DDBJ databases">
        <title>Taro Niue Genome Assembly and Annotation.</title>
        <authorList>
            <person name="Atibalentja N."/>
            <person name="Keating K."/>
            <person name="Fields C.J."/>
        </authorList>
    </citation>
    <scope>NUCLEOTIDE SEQUENCE</scope>
    <source>
        <strain evidence="3">Niue_2</strain>
        <tissue evidence="3">Leaf</tissue>
    </source>
</reference>
<dbReference type="PANTHER" id="PTHR32166">
    <property type="entry name" value="OSJNBA0013A04.12 PROTEIN"/>
    <property type="match status" value="1"/>
</dbReference>
<protein>
    <recommendedName>
        <fullName evidence="2">HAT C-terminal dimerisation domain-containing protein</fullName>
    </recommendedName>
</protein>
<organism evidence="3 4">
    <name type="scientific">Colocasia esculenta</name>
    <name type="common">Wild taro</name>
    <name type="synonym">Arum esculentum</name>
    <dbReference type="NCBI Taxonomy" id="4460"/>
    <lineage>
        <taxon>Eukaryota</taxon>
        <taxon>Viridiplantae</taxon>
        <taxon>Streptophyta</taxon>
        <taxon>Embryophyta</taxon>
        <taxon>Tracheophyta</taxon>
        <taxon>Spermatophyta</taxon>
        <taxon>Magnoliopsida</taxon>
        <taxon>Liliopsida</taxon>
        <taxon>Araceae</taxon>
        <taxon>Aroideae</taxon>
        <taxon>Colocasieae</taxon>
        <taxon>Colocasia</taxon>
    </lineage>
</organism>
<feature type="non-terminal residue" evidence="3">
    <location>
        <position position="1"/>
    </location>
</feature>
<dbReference type="AlphaFoldDB" id="A0A843UFK9"/>
<dbReference type="EMBL" id="NMUH01000777">
    <property type="protein sequence ID" value="MQL84652.1"/>
    <property type="molecule type" value="Genomic_DNA"/>
</dbReference>